<proteinExistence type="predicted"/>
<dbReference type="Gene3D" id="3.60.10.10">
    <property type="entry name" value="Endonuclease/exonuclease/phosphatase"/>
    <property type="match status" value="1"/>
</dbReference>
<feature type="compositionally biased region" description="Basic and acidic residues" evidence="1">
    <location>
        <begin position="199"/>
        <end position="218"/>
    </location>
</feature>
<dbReference type="GO" id="GO:0003730">
    <property type="term" value="F:mRNA 3'-UTR binding"/>
    <property type="evidence" value="ECO:0007669"/>
    <property type="project" value="TreeGrafter"/>
</dbReference>
<dbReference type="AlphaFoldDB" id="A0AAV1GW63"/>
<gene>
    <name evidence="3" type="ORF">XNOV1_A010867</name>
</gene>
<dbReference type="InterPro" id="IPR005135">
    <property type="entry name" value="Endo/exonuclease/phosphatase"/>
</dbReference>
<feature type="compositionally biased region" description="Basic and acidic residues" evidence="1">
    <location>
        <begin position="101"/>
        <end position="110"/>
    </location>
</feature>
<dbReference type="Pfam" id="PF03372">
    <property type="entry name" value="Exo_endo_phos"/>
    <property type="match status" value="1"/>
</dbReference>
<dbReference type="GO" id="GO:0070935">
    <property type="term" value="P:3'-UTR-mediated mRNA stabilization"/>
    <property type="evidence" value="ECO:0007669"/>
    <property type="project" value="TreeGrafter"/>
</dbReference>
<feature type="domain" description="Endonuclease/exonuclease/phosphatase" evidence="2">
    <location>
        <begin position="319"/>
        <end position="684"/>
    </location>
</feature>
<evidence type="ECO:0000259" key="2">
    <source>
        <dbReference type="Pfam" id="PF03372"/>
    </source>
</evidence>
<dbReference type="PANTHER" id="PTHR12121">
    <property type="entry name" value="CARBON CATABOLITE REPRESSOR PROTEIN 4"/>
    <property type="match status" value="1"/>
</dbReference>
<keyword evidence="4" id="KW-1185">Reference proteome</keyword>
<organism evidence="3 4">
    <name type="scientific">Xyrichtys novacula</name>
    <name type="common">Pearly razorfish</name>
    <name type="synonym">Hemipteronotus novacula</name>
    <dbReference type="NCBI Taxonomy" id="13765"/>
    <lineage>
        <taxon>Eukaryota</taxon>
        <taxon>Metazoa</taxon>
        <taxon>Chordata</taxon>
        <taxon>Craniata</taxon>
        <taxon>Vertebrata</taxon>
        <taxon>Euteleostomi</taxon>
        <taxon>Actinopterygii</taxon>
        <taxon>Neopterygii</taxon>
        <taxon>Teleostei</taxon>
        <taxon>Neoteleostei</taxon>
        <taxon>Acanthomorphata</taxon>
        <taxon>Eupercaria</taxon>
        <taxon>Labriformes</taxon>
        <taxon>Labridae</taxon>
        <taxon>Xyrichtys</taxon>
    </lineage>
</organism>
<evidence type="ECO:0000256" key="1">
    <source>
        <dbReference type="SAM" id="MobiDB-lite"/>
    </source>
</evidence>
<feature type="compositionally biased region" description="Basic and acidic residues" evidence="1">
    <location>
        <begin position="117"/>
        <end position="146"/>
    </location>
</feature>
<evidence type="ECO:0000313" key="4">
    <source>
        <dbReference type="Proteomes" id="UP001178508"/>
    </source>
</evidence>
<feature type="region of interest" description="Disordered" evidence="1">
    <location>
        <begin position="95"/>
        <end position="283"/>
    </location>
</feature>
<protein>
    <submittedName>
        <fullName evidence="3">Protein angel homolog 2 isoform X1</fullName>
    </submittedName>
</protein>
<dbReference type="Proteomes" id="UP001178508">
    <property type="component" value="Chromosome 17"/>
</dbReference>
<dbReference type="GO" id="GO:0000175">
    <property type="term" value="F:3'-5'-RNA exonuclease activity"/>
    <property type="evidence" value="ECO:0007669"/>
    <property type="project" value="TreeGrafter"/>
</dbReference>
<dbReference type="InterPro" id="IPR036691">
    <property type="entry name" value="Endo/exonu/phosph_ase_sf"/>
</dbReference>
<dbReference type="InterPro" id="IPR050410">
    <property type="entry name" value="CCR4/nocturin_mRNA_transcr"/>
</dbReference>
<reference evidence="3" key="1">
    <citation type="submission" date="2023-08" db="EMBL/GenBank/DDBJ databases">
        <authorList>
            <person name="Alioto T."/>
            <person name="Alioto T."/>
            <person name="Gomez Garrido J."/>
        </authorList>
    </citation>
    <scope>NUCLEOTIDE SEQUENCE</scope>
</reference>
<name>A0AAV1GW63_XYRNO</name>
<dbReference type="SUPFAM" id="SSF56219">
    <property type="entry name" value="DNase I-like"/>
    <property type="match status" value="1"/>
</dbReference>
<evidence type="ECO:0000313" key="3">
    <source>
        <dbReference type="EMBL" id="CAJ1077877.1"/>
    </source>
</evidence>
<dbReference type="PANTHER" id="PTHR12121:SF27">
    <property type="entry name" value="PROTEIN ANGEL HOMOLOG 2"/>
    <property type="match status" value="1"/>
</dbReference>
<dbReference type="EMBL" id="OY660880">
    <property type="protein sequence ID" value="CAJ1077877.1"/>
    <property type="molecule type" value="Genomic_DNA"/>
</dbReference>
<sequence length="695" mass="77856">MHPRRNINDTYSGPGENPPMFLQRLSSSFVPRSRPAFCRASLRSSSVSHTSSVRYPLPPGPRPRWPLQGYPPWPPRLLHPHPADHQVCSQRTLHTSAGLRMEQHDRDRGPPYKRRKSTEEKRSSEGKEGGVTRGKAKDGGSIRENHIYNQHYNRCKDAGKGVSQAGERIQTGDKHSQQKGSTSQEERGGHQRVRQGDPQLKEYRTQPPKSKPDQDKAPAHKPNPWFKESCAEERRASEGSPTGPERQSRDESRTGFPQTPCQVAGAQSEPPPPGTCSPDRQQEEVKPIKSLQRHWEASPICSTDPEPPGCSTAFDFSVMSYNILSQDLLHDNAYLYRHCQPDVLPWTRRLPNLLAEIQEHDADILCLQEVQENHYENQIKPALQALGYQCEYKKRTGMKPDGCAIIFKTSRLSLLSSNPIEYFRPGDTLLDRDNIGLVLLLQPNNCEGQSELPTPICVANTHLLYNPRRGDIKLAQLAILLAEINRLSCQPDGLTNPVVLCGDFNSTPESPLYRFLTSGFLMYKGMQASMVSGQESIHKGQRLLLSPIWSHSLGIDYQCQYNKPTSESPSSPTAVEGAISNLTVEDLATTAAAAASNKWRIEHPLKLQSSYQHFLMPDGRPEITTCHSRTAMTVDYILYTPELTTPPSLPGGWGLQLLGRLSLVGKAELKKVNGLPNRHHSSDHLPLLSRFRLRR</sequence>
<feature type="region of interest" description="Disordered" evidence="1">
    <location>
        <begin position="44"/>
        <end position="64"/>
    </location>
</feature>
<accession>A0AAV1GW63</accession>